<evidence type="ECO:0000256" key="2">
    <source>
        <dbReference type="ARBA" id="ARBA00022729"/>
    </source>
</evidence>
<accession>A0AAP0BSX3</accession>
<dbReference type="Proteomes" id="UP001418222">
    <property type="component" value="Unassembled WGS sequence"/>
</dbReference>
<name>A0AAP0BSX3_9ASPA</name>
<evidence type="ECO:0000313" key="5">
    <source>
        <dbReference type="Proteomes" id="UP001418222"/>
    </source>
</evidence>
<comment type="caution">
    <text evidence="4">The sequence shown here is derived from an EMBL/GenBank/DDBJ whole genome shotgun (WGS) entry which is preliminary data.</text>
</comment>
<comment type="similarity">
    <text evidence="1">Belongs to the STIG1 family.</text>
</comment>
<protein>
    <recommendedName>
        <fullName evidence="6">Stigma-specific Stig1 family protein</fullName>
    </recommendedName>
</protein>
<reference evidence="4 5" key="1">
    <citation type="journal article" date="2022" name="Nat. Plants">
        <title>Genomes of leafy and leafless Platanthera orchids illuminate the evolution of mycoheterotrophy.</title>
        <authorList>
            <person name="Li M.H."/>
            <person name="Liu K.W."/>
            <person name="Li Z."/>
            <person name="Lu H.C."/>
            <person name="Ye Q.L."/>
            <person name="Zhang D."/>
            <person name="Wang J.Y."/>
            <person name="Li Y.F."/>
            <person name="Zhong Z.M."/>
            <person name="Liu X."/>
            <person name="Yu X."/>
            <person name="Liu D.K."/>
            <person name="Tu X.D."/>
            <person name="Liu B."/>
            <person name="Hao Y."/>
            <person name="Liao X.Y."/>
            <person name="Jiang Y.T."/>
            <person name="Sun W.H."/>
            <person name="Chen J."/>
            <person name="Chen Y.Q."/>
            <person name="Ai Y."/>
            <person name="Zhai J.W."/>
            <person name="Wu S.S."/>
            <person name="Zhou Z."/>
            <person name="Hsiao Y.Y."/>
            <person name="Wu W.L."/>
            <person name="Chen Y.Y."/>
            <person name="Lin Y.F."/>
            <person name="Hsu J.L."/>
            <person name="Li C.Y."/>
            <person name="Wang Z.W."/>
            <person name="Zhao X."/>
            <person name="Zhong W.Y."/>
            <person name="Ma X.K."/>
            <person name="Ma L."/>
            <person name="Huang J."/>
            <person name="Chen G.Z."/>
            <person name="Huang M.Z."/>
            <person name="Huang L."/>
            <person name="Peng D.H."/>
            <person name="Luo Y.B."/>
            <person name="Zou S.Q."/>
            <person name="Chen S.P."/>
            <person name="Lan S."/>
            <person name="Tsai W.C."/>
            <person name="Van de Peer Y."/>
            <person name="Liu Z.J."/>
        </authorList>
    </citation>
    <scope>NUCLEOTIDE SEQUENCE [LARGE SCALE GENOMIC DNA]</scope>
    <source>
        <strain evidence="4">Lor287</strain>
    </source>
</reference>
<organism evidence="4 5">
    <name type="scientific">Platanthera zijinensis</name>
    <dbReference type="NCBI Taxonomy" id="2320716"/>
    <lineage>
        <taxon>Eukaryota</taxon>
        <taxon>Viridiplantae</taxon>
        <taxon>Streptophyta</taxon>
        <taxon>Embryophyta</taxon>
        <taxon>Tracheophyta</taxon>
        <taxon>Spermatophyta</taxon>
        <taxon>Magnoliopsida</taxon>
        <taxon>Liliopsida</taxon>
        <taxon>Asparagales</taxon>
        <taxon>Orchidaceae</taxon>
        <taxon>Orchidoideae</taxon>
        <taxon>Orchideae</taxon>
        <taxon>Orchidinae</taxon>
        <taxon>Platanthera</taxon>
    </lineage>
</organism>
<keyword evidence="2 3" id="KW-0732">Signal</keyword>
<dbReference type="PANTHER" id="PTHR33227">
    <property type="entry name" value="STIGMA-SPECIFIC STIG1-LIKE PROTEIN 3"/>
    <property type="match status" value="1"/>
</dbReference>
<sequence length="124" mass="13085">MSPPPPIIVLLAISATVFLVSTNHAGATASRFLSRHGAKNKKCWVDAEVCNTPGSSGPTCCGGQCVDTSGDVLNCGHCGKICKFTHTCCAGKCVDTTYDKRNCGSCGHRCPAWILCFYGMCQYA</sequence>
<evidence type="ECO:0000313" key="4">
    <source>
        <dbReference type="EMBL" id="KAK8949074.1"/>
    </source>
</evidence>
<gene>
    <name evidence="4" type="ORF">KSP39_PZI006122</name>
</gene>
<evidence type="ECO:0008006" key="6">
    <source>
        <dbReference type="Google" id="ProtNLM"/>
    </source>
</evidence>
<keyword evidence="5" id="KW-1185">Reference proteome</keyword>
<dbReference type="InterPro" id="IPR006969">
    <property type="entry name" value="Stig-like"/>
</dbReference>
<dbReference type="PANTHER" id="PTHR33227:SF54">
    <property type="entry name" value="PROTEIN STIG1"/>
    <property type="match status" value="1"/>
</dbReference>
<evidence type="ECO:0000256" key="3">
    <source>
        <dbReference type="SAM" id="SignalP"/>
    </source>
</evidence>
<dbReference type="AlphaFoldDB" id="A0AAP0BSX3"/>
<dbReference type="EMBL" id="JBBWWQ010000004">
    <property type="protein sequence ID" value="KAK8949074.1"/>
    <property type="molecule type" value="Genomic_DNA"/>
</dbReference>
<dbReference type="Pfam" id="PF04885">
    <property type="entry name" value="Stig1"/>
    <property type="match status" value="1"/>
</dbReference>
<feature type="signal peptide" evidence="3">
    <location>
        <begin position="1"/>
        <end position="22"/>
    </location>
</feature>
<proteinExistence type="inferred from homology"/>
<evidence type="ECO:0000256" key="1">
    <source>
        <dbReference type="ARBA" id="ARBA00006010"/>
    </source>
</evidence>
<feature type="chain" id="PRO_5043030544" description="Stigma-specific Stig1 family protein" evidence="3">
    <location>
        <begin position="23"/>
        <end position="124"/>
    </location>
</feature>